<evidence type="ECO:0008006" key="7">
    <source>
        <dbReference type="Google" id="ProtNLM"/>
    </source>
</evidence>
<evidence type="ECO:0000313" key="5">
    <source>
        <dbReference type="EMBL" id="AWG24162.1"/>
    </source>
</evidence>
<gene>
    <name evidence="5" type="ORF">FK004_02455</name>
</gene>
<evidence type="ECO:0000256" key="4">
    <source>
        <dbReference type="RuleBase" id="RU004508"/>
    </source>
</evidence>
<dbReference type="PIRSF" id="PIRSF000390">
    <property type="entry name" value="PLP_StrS"/>
    <property type="match status" value="1"/>
</dbReference>
<evidence type="ECO:0000313" key="6">
    <source>
        <dbReference type="Proteomes" id="UP000244677"/>
    </source>
</evidence>
<evidence type="ECO:0000256" key="2">
    <source>
        <dbReference type="PIRSR" id="PIRSR000390-1"/>
    </source>
</evidence>
<feature type="modified residue" description="N6-(pyridoxal phosphate)lysine" evidence="3">
    <location>
        <position position="208"/>
    </location>
</feature>
<proteinExistence type="inferred from homology"/>
<reference evidence="5 6" key="1">
    <citation type="submission" date="2017-04" db="EMBL/GenBank/DDBJ databases">
        <title>Complete genome sequence of Flavobacterium kingsejong AJ004.</title>
        <authorList>
            <person name="Lee P.C."/>
        </authorList>
    </citation>
    <scope>NUCLEOTIDE SEQUENCE [LARGE SCALE GENOMIC DNA]</scope>
    <source>
        <strain evidence="5 6">AJ004</strain>
    </source>
</reference>
<dbReference type="Pfam" id="PF01041">
    <property type="entry name" value="DegT_DnrJ_EryC1"/>
    <property type="match status" value="1"/>
</dbReference>
<feature type="active site" description="Proton acceptor" evidence="2">
    <location>
        <position position="208"/>
    </location>
</feature>
<dbReference type="GO" id="GO:0008483">
    <property type="term" value="F:transaminase activity"/>
    <property type="evidence" value="ECO:0007669"/>
    <property type="project" value="TreeGrafter"/>
</dbReference>
<dbReference type="PANTHER" id="PTHR30244:SF34">
    <property type="entry name" value="DTDP-4-AMINO-4,6-DIDEOXYGALACTOSE TRANSAMINASE"/>
    <property type="match status" value="1"/>
</dbReference>
<name>A0A2S1LK60_9FLAO</name>
<evidence type="ECO:0000256" key="1">
    <source>
        <dbReference type="ARBA" id="ARBA00037999"/>
    </source>
</evidence>
<dbReference type="PANTHER" id="PTHR30244">
    <property type="entry name" value="TRANSAMINASE"/>
    <property type="match status" value="1"/>
</dbReference>
<dbReference type="InterPro" id="IPR000653">
    <property type="entry name" value="DegT/StrS_aminotransferase"/>
</dbReference>
<dbReference type="SUPFAM" id="SSF53383">
    <property type="entry name" value="PLP-dependent transferases"/>
    <property type="match status" value="1"/>
</dbReference>
<keyword evidence="3 4" id="KW-0663">Pyridoxal phosphate</keyword>
<dbReference type="Gene3D" id="3.90.1150.10">
    <property type="entry name" value="Aspartate Aminotransferase, domain 1"/>
    <property type="match status" value="1"/>
</dbReference>
<accession>A0A2S1LK60</accession>
<dbReference type="GO" id="GO:0030170">
    <property type="term" value="F:pyridoxal phosphate binding"/>
    <property type="evidence" value="ECO:0007669"/>
    <property type="project" value="TreeGrafter"/>
</dbReference>
<dbReference type="InterPro" id="IPR015422">
    <property type="entry name" value="PyrdxlP-dep_Trfase_small"/>
</dbReference>
<organism evidence="5 6">
    <name type="scientific">Flavobacterium kingsejongi</name>
    <dbReference type="NCBI Taxonomy" id="1678728"/>
    <lineage>
        <taxon>Bacteria</taxon>
        <taxon>Pseudomonadati</taxon>
        <taxon>Bacteroidota</taxon>
        <taxon>Flavobacteriia</taxon>
        <taxon>Flavobacteriales</taxon>
        <taxon>Flavobacteriaceae</taxon>
        <taxon>Flavobacterium</taxon>
    </lineage>
</organism>
<comment type="similarity">
    <text evidence="1 4">Belongs to the DegT/DnrJ/EryC1 family.</text>
</comment>
<protein>
    <recommendedName>
        <fullName evidence="7">Aminotransferase DegT</fullName>
    </recommendedName>
</protein>
<dbReference type="InterPro" id="IPR015421">
    <property type="entry name" value="PyrdxlP-dep_Trfase_major"/>
</dbReference>
<dbReference type="Proteomes" id="UP000244677">
    <property type="component" value="Chromosome"/>
</dbReference>
<dbReference type="GO" id="GO:0000271">
    <property type="term" value="P:polysaccharide biosynthetic process"/>
    <property type="evidence" value="ECO:0007669"/>
    <property type="project" value="TreeGrafter"/>
</dbReference>
<dbReference type="InterPro" id="IPR015424">
    <property type="entry name" value="PyrdxlP-dep_Trfase"/>
</dbReference>
<dbReference type="EMBL" id="CP020919">
    <property type="protein sequence ID" value="AWG24162.1"/>
    <property type="molecule type" value="Genomic_DNA"/>
</dbReference>
<evidence type="ECO:0000256" key="3">
    <source>
        <dbReference type="PIRSR" id="PIRSR000390-2"/>
    </source>
</evidence>
<keyword evidence="6" id="KW-1185">Reference proteome</keyword>
<dbReference type="AlphaFoldDB" id="A0A2S1LK60"/>
<sequence length="398" mass="44669">MCIGTTKNSIILLYHLISNPKTYIRMKKYDNCHVNIEQEDIESVVAALTADSISGKGPAVKQFEQDLAHFFKVPHTLCCSNATMGIYMILLLEDIGPGDEVLLPPTAPVMTILPILNAGATPVFVDNEPGNFNVCVTDLQQKISDKTRLLINVPMWGYANNVDRISDICRAKGIKVLEDNSHCHGTRLKDSYLGSFGDYAIFSTHERKLVTTGEGAFFLIRALADYNRLMELRSFGEVCRTDPEYRNVQGAYGFFSGLNFKMSAINAALGSTQLQKLPAKIKVRQEHGRYLAEQLHQYTDDIREITNGMPSEDNYYSIVCKTSIARRARIEEALRQSNIISDPLRYQYQPLYKMPLFAPYASSCPNAEALIPTIFSLPVHEGLSKEELDLFLNIIYST</sequence>
<dbReference type="KEGG" id="fki:FK004_02455"/>
<dbReference type="Gene3D" id="3.40.640.10">
    <property type="entry name" value="Type I PLP-dependent aspartate aminotransferase-like (Major domain)"/>
    <property type="match status" value="1"/>
</dbReference>